<comment type="subcellular location">
    <subcellularLocation>
        <location evidence="1">Membrane</location>
        <topology evidence="1">Multi-pass membrane protein</topology>
    </subcellularLocation>
</comment>
<sequence length="600" mass="66054">MCHPKPSSPLSSFLCFKTALLMNHRKPVDPHYPEDQHELHRWPTPSEVLEEVKAIGKISGPTALTGLLLYSRAMISMLFLGYLGELQLAGGSLAIGFANITGYSVISGLAMGMEPICGQAYGAKQWKLLGLTLQRTVLLLLSTSIPISFMWLNMKNILLLCGQDHEISSMAHTFILFSVPDLCFLSLLHPLRIYLRTQSITLPLTYCTAISVLLHVPLNFILVVKLQMGISGVAIAMVWTNLHQFLLLGGFVYFSGVYKDSWVSPSIDCLRGWSSLLSMAVPTCISVCLEWWWYEFMILLCGLLGNPKATVASMGIMIQTTSLVYVFPSSLSQGVSTRVSHELGANRPGKARISMIVSMALAVFAGLTAMIFTTSMRYQWGRLFTDDAEILKLTAIALPIVGLCELGNCPQTTGCGVLRGSARPTVGANINLGSFYLVGMPVAVFIGFFLKLGFPGLWLGLLAAQGCCALLMIYVLCTTDWRLQVERAINLTKDEQYCDDDTRSTNYNNINNLNNNNNKNENIEGPPLETISSSTSAPDDSMIIRERNHNKRGTNDLEEIIVVCINDNDDDGDDEDDDLPFNSTESPETYPLLISQATRT</sequence>
<dbReference type="InterPro" id="IPR045069">
    <property type="entry name" value="MATE_euk"/>
</dbReference>
<comment type="caution">
    <text evidence="6">Lacks conserved residue(s) required for the propagation of feature annotation.</text>
</comment>
<dbReference type="CDD" id="cd13132">
    <property type="entry name" value="MATE_eukaryotic"/>
    <property type="match status" value="1"/>
</dbReference>
<dbReference type="AlphaFoldDB" id="A0A7J6FL11"/>
<protein>
    <recommendedName>
        <fullName evidence="6">Protein DETOXIFICATION</fullName>
    </recommendedName>
    <alternativeName>
        <fullName evidence="6">Multidrug and toxic compound extrusion protein</fullName>
    </alternativeName>
</protein>
<keyword evidence="5 6" id="KW-0472">Membrane</keyword>
<feature type="region of interest" description="Disordered" evidence="7">
    <location>
        <begin position="513"/>
        <end position="540"/>
    </location>
</feature>
<accession>A0A803NI07</accession>
<feature type="transmembrane region" description="Helical" evidence="6">
    <location>
        <begin position="353"/>
        <end position="372"/>
    </location>
</feature>
<feature type="transmembrane region" description="Helical" evidence="6">
    <location>
        <begin position="428"/>
        <end position="450"/>
    </location>
</feature>
<dbReference type="Proteomes" id="UP000583929">
    <property type="component" value="Unassembled WGS sequence"/>
</dbReference>
<dbReference type="OMA" id="WPTPNEV"/>
<feature type="compositionally biased region" description="Acidic residues" evidence="7">
    <location>
        <begin position="567"/>
        <end position="579"/>
    </location>
</feature>
<organism evidence="8 9">
    <name type="scientific">Cannabis sativa</name>
    <name type="common">Hemp</name>
    <name type="synonym">Marijuana</name>
    <dbReference type="NCBI Taxonomy" id="3483"/>
    <lineage>
        <taxon>Eukaryota</taxon>
        <taxon>Viridiplantae</taxon>
        <taxon>Streptophyta</taxon>
        <taxon>Embryophyta</taxon>
        <taxon>Tracheophyta</taxon>
        <taxon>Spermatophyta</taxon>
        <taxon>Magnoliopsida</taxon>
        <taxon>eudicotyledons</taxon>
        <taxon>Gunneridae</taxon>
        <taxon>Pentapetalae</taxon>
        <taxon>rosids</taxon>
        <taxon>fabids</taxon>
        <taxon>Rosales</taxon>
        <taxon>Cannabaceae</taxon>
        <taxon>Cannabis</taxon>
    </lineage>
</organism>
<keyword evidence="9" id="KW-1185">Reference proteome</keyword>
<dbReference type="OrthoDB" id="2126698at2759"/>
<dbReference type="GO" id="GO:0015297">
    <property type="term" value="F:antiporter activity"/>
    <property type="evidence" value="ECO:0007669"/>
    <property type="project" value="InterPro"/>
</dbReference>
<dbReference type="NCBIfam" id="TIGR00797">
    <property type="entry name" value="matE"/>
    <property type="match status" value="1"/>
</dbReference>
<reference evidence="8 9" key="1">
    <citation type="journal article" date="2020" name="bioRxiv">
        <title>Sequence and annotation of 42 cannabis genomes reveals extensive copy number variation in cannabinoid synthesis and pathogen resistance genes.</title>
        <authorList>
            <person name="Mckernan K.J."/>
            <person name="Helbert Y."/>
            <person name="Kane L.T."/>
            <person name="Ebling H."/>
            <person name="Zhang L."/>
            <person name="Liu B."/>
            <person name="Eaton Z."/>
            <person name="Mclaughlin S."/>
            <person name="Kingan S."/>
            <person name="Baybayan P."/>
            <person name="Concepcion G."/>
            <person name="Jordan M."/>
            <person name="Riva A."/>
            <person name="Barbazuk W."/>
            <person name="Harkins T."/>
        </authorList>
    </citation>
    <scope>NUCLEOTIDE SEQUENCE [LARGE SCALE GENOMIC DNA]</scope>
    <source>
        <strain evidence="9">cv. Jamaican Lion 4</strain>
        <tissue evidence="8">Leaf</tissue>
    </source>
</reference>
<evidence type="ECO:0000256" key="3">
    <source>
        <dbReference type="ARBA" id="ARBA00022692"/>
    </source>
</evidence>
<feature type="transmembrane region" description="Helical" evidence="6">
    <location>
        <begin position="171"/>
        <end position="188"/>
    </location>
</feature>
<keyword evidence="3 6" id="KW-0812">Transmembrane</keyword>
<feature type="transmembrane region" description="Helical" evidence="6">
    <location>
        <begin position="230"/>
        <end position="254"/>
    </location>
</feature>
<gene>
    <name evidence="8" type="ORF">G4B88_025303</name>
</gene>
<comment type="similarity">
    <text evidence="2 6">Belongs to the multi antimicrobial extrusion (MATE) (TC 2.A.66.1) family.</text>
</comment>
<feature type="region of interest" description="Disordered" evidence="7">
    <location>
        <begin position="567"/>
        <end position="600"/>
    </location>
</feature>
<dbReference type="GO" id="GO:0042910">
    <property type="term" value="F:xenobiotic transmembrane transporter activity"/>
    <property type="evidence" value="ECO:0007669"/>
    <property type="project" value="InterPro"/>
</dbReference>
<accession>A0A7J6FL11</accession>
<evidence type="ECO:0000256" key="1">
    <source>
        <dbReference type="ARBA" id="ARBA00004141"/>
    </source>
</evidence>
<evidence type="ECO:0000256" key="5">
    <source>
        <dbReference type="ARBA" id="ARBA00023136"/>
    </source>
</evidence>
<evidence type="ECO:0000313" key="9">
    <source>
        <dbReference type="Proteomes" id="UP000583929"/>
    </source>
</evidence>
<evidence type="ECO:0000313" key="8">
    <source>
        <dbReference type="EMBL" id="KAF4371404.1"/>
    </source>
</evidence>
<proteinExistence type="inferred from homology"/>
<dbReference type="GO" id="GO:1990961">
    <property type="term" value="P:xenobiotic detoxification by transmembrane export across the plasma membrane"/>
    <property type="evidence" value="ECO:0007669"/>
    <property type="project" value="InterPro"/>
</dbReference>
<feature type="transmembrane region" description="Helical" evidence="6">
    <location>
        <begin position="200"/>
        <end position="224"/>
    </location>
</feature>
<dbReference type="InterPro" id="IPR002528">
    <property type="entry name" value="MATE_fam"/>
</dbReference>
<dbReference type="GO" id="GO:0016020">
    <property type="term" value="C:membrane"/>
    <property type="evidence" value="ECO:0007669"/>
    <property type="project" value="UniProtKB-SubCell"/>
</dbReference>
<evidence type="ECO:0000256" key="2">
    <source>
        <dbReference type="ARBA" id="ARBA00010199"/>
    </source>
</evidence>
<keyword evidence="4 6" id="KW-1133">Transmembrane helix</keyword>
<dbReference type="PANTHER" id="PTHR11206">
    <property type="entry name" value="MULTIDRUG RESISTANCE PROTEIN"/>
    <property type="match status" value="1"/>
</dbReference>
<evidence type="ECO:0000256" key="6">
    <source>
        <dbReference type="RuleBase" id="RU004914"/>
    </source>
</evidence>
<evidence type="ECO:0000256" key="7">
    <source>
        <dbReference type="SAM" id="MobiDB-lite"/>
    </source>
</evidence>
<feature type="transmembrane region" description="Helical" evidence="6">
    <location>
        <begin position="89"/>
        <end position="111"/>
    </location>
</feature>
<feature type="transmembrane region" description="Helical" evidence="6">
    <location>
        <begin position="275"/>
        <end position="294"/>
    </location>
</feature>
<feature type="transmembrane region" description="Helical" evidence="6">
    <location>
        <begin position="456"/>
        <end position="477"/>
    </location>
</feature>
<dbReference type="EMBL" id="JAATIQ010000196">
    <property type="protein sequence ID" value="KAF4371404.1"/>
    <property type="molecule type" value="Genomic_DNA"/>
</dbReference>
<evidence type="ECO:0000256" key="4">
    <source>
        <dbReference type="ARBA" id="ARBA00022989"/>
    </source>
</evidence>
<comment type="caution">
    <text evidence="8">The sequence shown here is derived from an EMBL/GenBank/DDBJ whole genome shotgun (WGS) entry which is preliminary data.</text>
</comment>
<name>A0A7J6FL11_CANSA</name>
<dbReference type="Pfam" id="PF01554">
    <property type="entry name" value="MatE"/>
    <property type="match status" value="2"/>
</dbReference>
<feature type="transmembrane region" description="Helical" evidence="6">
    <location>
        <begin position="132"/>
        <end position="151"/>
    </location>
</feature>